<keyword evidence="5" id="KW-1185">Reference proteome</keyword>
<keyword evidence="2" id="KW-0472">Membrane</keyword>
<feature type="domain" description="Tyr recombinase" evidence="3">
    <location>
        <begin position="1"/>
        <end position="49"/>
    </location>
</feature>
<organism evidence="4 5">
    <name type="scientific">Tigheibacillus halophilus</name>
    <dbReference type="NCBI Taxonomy" id="361280"/>
    <lineage>
        <taxon>Bacteria</taxon>
        <taxon>Bacillati</taxon>
        <taxon>Bacillota</taxon>
        <taxon>Bacilli</taxon>
        <taxon>Bacillales</taxon>
        <taxon>Bacillaceae</taxon>
        <taxon>Tigheibacillus</taxon>
    </lineage>
</organism>
<dbReference type="SUPFAM" id="SSF56349">
    <property type="entry name" value="DNA breaking-rejoining enzymes"/>
    <property type="match status" value="1"/>
</dbReference>
<dbReference type="Gene3D" id="1.10.443.10">
    <property type="entry name" value="Intergrase catalytic core"/>
    <property type="match status" value="1"/>
</dbReference>
<evidence type="ECO:0000313" key="4">
    <source>
        <dbReference type="EMBL" id="MDY0395372.1"/>
    </source>
</evidence>
<dbReference type="PROSITE" id="PS51898">
    <property type="entry name" value="TYR_RECOMBINASE"/>
    <property type="match status" value="1"/>
</dbReference>
<dbReference type="InterPro" id="IPR011010">
    <property type="entry name" value="DNA_brk_join_enz"/>
</dbReference>
<gene>
    <name evidence="4" type="ORF">RWE15_14220</name>
</gene>
<keyword evidence="2" id="KW-1133">Transmembrane helix</keyword>
<accession>A0ABU5C7R4</accession>
<evidence type="ECO:0000313" key="5">
    <source>
        <dbReference type="Proteomes" id="UP001281447"/>
    </source>
</evidence>
<dbReference type="EMBL" id="JAWDIP010000003">
    <property type="protein sequence ID" value="MDY0395372.1"/>
    <property type="molecule type" value="Genomic_DNA"/>
</dbReference>
<dbReference type="Proteomes" id="UP001281447">
    <property type="component" value="Unassembled WGS sequence"/>
</dbReference>
<proteinExistence type="predicted"/>
<evidence type="ECO:0000259" key="3">
    <source>
        <dbReference type="PROSITE" id="PS51898"/>
    </source>
</evidence>
<keyword evidence="2" id="KW-0812">Transmembrane</keyword>
<name>A0ABU5C7R4_9BACI</name>
<comment type="caution">
    <text evidence="4">The sequence shown here is derived from an EMBL/GenBank/DDBJ whole genome shotgun (WGS) entry which is preliminary data.</text>
</comment>
<sequence>MFRHTHISMLTEAGVDLPTIMKLVGHENDKTTTKIYTHVTKKDDKGCTCPSKKNVRKYPRKNAFVDIMLYFCYIYKISTLNIMLQPLINKGLLCTT</sequence>
<protein>
    <submittedName>
        <fullName evidence="4">Tyrosine-type recombinase/integrase</fullName>
    </submittedName>
</protein>
<dbReference type="InterPro" id="IPR002104">
    <property type="entry name" value="Integrase_catalytic"/>
</dbReference>
<evidence type="ECO:0000256" key="1">
    <source>
        <dbReference type="ARBA" id="ARBA00023172"/>
    </source>
</evidence>
<evidence type="ECO:0000256" key="2">
    <source>
        <dbReference type="SAM" id="Phobius"/>
    </source>
</evidence>
<dbReference type="Pfam" id="PF00589">
    <property type="entry name" value="Phage_integrase"/>
    <property type="match status" value="1"/>
</dbReference>
<dbReference type="InterPro" id="IPR013762">
    <property type="entry name" value="Integrase-like_cat_sf"/>
</dbReference>
<keyword evidence="1" id="KW-0233">DNA recombination</keyword>
<reference evidence="4 5" key="1">
    <citation type="submission" date="2023-10" db="EMBL/GenBank/DDBJ databases">
        <title>Virgibacillus halophilus 5B73C genome.</title>
        <authorList>
            <person name="Miliotis G."/>
            <person name="Sengupta P."/>
            <person name="Hameed A."/>
            <person name="Chuvochina M."/>
            <person name="Mcdonagh F."/>
            <person name="Simpson A.C."/>
            <person name="Singh N.K."/>
            <person name="Rekha P.D."/>
            <person name="Raman K."/>
            <person name="Hugenholtz P."/>
            <person name="Venkateswaran K."/>
        </authorList>
    </citation>
    <scope>NUCLEOTIDE SEQUENCE [LARGE SCALE GENOMIC DNA]</scope>
    <source>
        <strain evidence="4 5">5B73C</strain>
    </source>
</reference>
<feature type="transmembrane region" description="Helical" evidence="2">
    <location>
        <begin position="63"/>
        <end position="84"/>
    </location>
</feature>